<organism evidence="2 3">
    <name type="scientific">Dawidia cretensis</name>
    <dbReference type="NCBI Taxonomy" id="2782350"/>
    <lineage>
        <taxon>Bacteria</taxon>
        <taxon>Pseudomonadati</taxon>
        <taxon>Bacteroidota</taxon>
        <taxon>Cytophagia</taxon>
        <taxon>Cytophagales</taxon>
        <taxon>Chryseotaleaceae</taxon>
        <taxon>Dawidia</taxon>
    </lineage>
</organism>
<dbReference type="InterPro" id="IPR025921">
    <property type="entry name" value="HmuY"/>
</dbReference>
<dbReference type="AlphaFoldDB" id="A0AAP2GUJ3"/>
<reference evidence="2 3" key="1">
    <citation type="submission" date="2021-05" db="EMBL/GenBank/DDBJ databases">
        <title>A Polyphasic approach of four new species of the genus Ohtaekwangia: Ohtaekwangia histidinii sp. nov., Ohtaekwangia cretensis sp. nov., Ohtaekwangia indiensis sp. nov., Ohtaekwangia reichenbachii sp. nov. from diverse environment.</title>
        <authorList>
            <person name="Octaviana S."/>
        </authorList>
    </citation>
    <scope>NUCLEOTIDE SEQUENCE [LARGE SCALE GENOMIC DNA]</scope>
    <source>
        <strain evidence="2 3">PWU5</strain>
    </source>
</reference>
<feature type="signal peptide" evidence="1">
    <location>
        <begin position="1"/>
        <end position="21"/>
    </location>
</feature>
<dbReference type="CDD" id="cd12105">
    <property type="entry name" value="HmuY"/>
    <property type="match status" value="1"/>
</dbReference>
<sequence>MRYSFLRDMHHHLLYALFAFAALTACSSDDPGPADGIDDPEEEEPVSGIYTVANLAADTLATSAGDATPLYFSLEQNKVIPASEVQTGNWDLAFLSIYNSSIAANNGAATTSPGYGGPGKGGIYLLQYEDIDNQYYDEGGKPMKALPARSLFEDAFTRTTTVTITDDKFLTGKRIDLDYFGGTKSGWAYYDFYGQMYPDRPSNEKAHICYAMPRPILVRTAKGNYAKVILYSMYKDAPADPDRSHKAGFLTFKYAIQKDGTKNLNITEAN</sequence>
<keyword evidence="3" id="KW-1185">Reference proteome</keyword>
<gene>
    <name evidence="2" type="ORF">KK062_12335</name>
</gene>
<name>A0AAP2GUJ3_9BACT</name>
<dbReference type="EMBL" id="JAHESE010000010">
    <property type="protein sequence ID" value="MBT1709020.1"/>
    <property type="molecule type" value="Genomic_DNA"/>
</dbReference>
<accession>A0AAP2GUJ3</accession>
<dbReference type="Pfam" id="PF14064">
    <property type="entry name" value="HmuY"/>
    <property type="match status" value="1"/>
</dbReference>
<evidence type="ECO:0000256" key="1">
    <source>
        <dbReference type="SAM" id="SignalP"/>
    </source>
</evidence>
<dbReference type="RefSeq" id="WP_254084604.1">
    <property type="nucleotide sequence ID" value="NZ_JAHESE010000010.1"/>
</dbReference>
<dbReference type="Proteomes" id="UP001319080">
    <property type="component" value="Unassembled WGS sequence"/>
</dbReference>
<evidence type="ECO:0000313" key="3">
    <source>
        <dbReference type="Proteomes" id="UP001319080"/>
    </source>
</evidence>
<keyword evidence="1" id="KW-0732">Signal</keyword>
<protein>
    <submittedName>
        <fullName evidence="2">HmuY family protein</fullName>
    </submittedName>
</protein>
<dbReference type="PROSITE" id="PS51257">
    <property type="entry name" value="PROKAR_LIPOPROTEIN"/>
    <property type="match status" value="1"/>
</dbReference>
<proteinExistence type="predicted"/>
<feature type="chain" id="PRO_5043045951" evidence="1">
    <location>
        <begin position="22"/>
        <end position="270"/>
    </location>
</feature>
<evidence type="ECO:0000313" key="2">
    <source>
        <dbReference type="EMBL" id="MBT1709020.1"/>
    </source>
</evidence>
<comment type="caution">
    <text evidence="2">The sequence shown here is derived from an EMBL/GenBank/DDBJ whole genome shotgun (WGS) entry which is preliminary data.</text>
</comment>